<reference evidence="3" key="1">
    <citation type="submission" date="2020-12" db="EMBL/GenBank/DDBJ databases">
        <title>Hymenobacter sp.</title>
        <authorList>
            <person name="Kim M.K."/>
        </authorList>
    </citation>
    <scope>NUCLEOTIDE SEQUENCE [LARGE SCALE GENOMIC DNA]</scope>
    <source>
        <strain evidence="3">BT325</strain>
    </source>
</reference>
<dbReference type="RefSeq" id="WP_199045599.1">
    <property type="nucleotide sequence ID" value="NZ_JAELXT010000001.1"/>
</dbReference>
<comment type="caution">
    <text evidence="2">The sequence shown here is derived from an EMBL/GenBank/DDBJ whole genome shotgun (WGS) entry which is preliminary data.</text>
</comment>
<dbReference type="Gene3D" id="3.40.30.10">
    <property type="entry name" value="Glutaredoxin"/>
    <property type="match status" value="1"/>
</dbReference>
<evidence type="ECO:0000259" key="1">
    <source>
        <dbReference type="PROSITE" id="PS50404"/>
    </source>
</evidence>
<evidence type="ECO:0000313" key="2">
    <source>
        <dbReference type="EMBL" id="MBJ6123814.1"/>
    </source>
</evidence>
<dbReference type="EMBL" id="JAELXT010000001">
    <property type="protein sequence ID" value="MBJ6123814.1"/>
    <property type="molecule type" value="Genomic_DNA"/>
</dbReference>
<keyword evidence="3" id="KW-1185">Reference proteome</keyword>
<organism evidence="2 3">
    <name type="scientific">Microvirga splendida</name>
    <dbReference type="NCBI Taxonomy" id="2795727"/>
    <lineage>
        <taxon>Bacteria</taxon>
        <taxon>Pseudomonadati</taxon>
        <taxon>Pseudomonadota</taxon>
        <taxon>Alphaproteobacteria</taxon>
        <taxon>Hyphomicrobiales</taxon>
        <taxon>Methylobacteriaceae</taxon>
        <taxon>Microvirga</taxon>
    </lineage>
</organism>
<dbReference type="Pfam" id="PF13409">
    <property type="entry name" value="GST_N_2"/>
    <property type="match status" value="1"/>
</dbReference>
<dbReference type="InterPro" id="IPR036249">
    <property type="entry name" value="Thioredoxin-like_sf"/>
</dbReference>
<dbReference type="SUPFAM" id="SSF52833">
    <property type="entry name" value="Thioredoxin-like"/>
    <property type="match status" value="1"/>
</dbReference>
<accession>A0ABS0XUV4</accession>
<protein>
    <submittedName>
        <fullName evidence="2">Glutathione S-transferase</fullName>
    </submittedName>
</protein>
<sequence length="223" mass="24057">MRLYVSPTSPYARLACVMCLEARLAGLEIVILDPWQNPPDLLEHNPAGRVPALVLEAGDGSGGQTITESLVIADFAARRSNDAERLWFQTDAQRQLGGICFGIIDAAAAIMAGRMVTSGSVSDTAFDSSPVAHRRQAAMNRSLDRLEQLIVEQGDALLARPGIAAFLPVIVVEYLHMRFGDAYESADRPYLSALVSALKERPALASTRPLFTKFTPFDGAATP</sequence>
<dbReference type="PROSITE" id="PS50404">
    <property type="entry name" value="GST_NTER"/>
    <property type="match status" value="1"/>
</dbReference>
<dbReference type="Proteomes" id="UP000620670">
    <property type="component" value="Unassembled WGS sequence"/>
</dbReference>
<gene>
    <name evidence="2" type="ORF">JAO75_00205</name>
</gene>
<name>A0ABS0XUV4_9HYPH</name>
<dbReference type="Gene3D" id="1.20.1050.10">
    <property type="match status" value="1"/>
</dbReference>
<feature type="domain" description="GST N-terminal" evidence="1">
    <location>
        <begin position="1"/>
        <end position="84"/>
    </location>
</feature>
<evidence type="ECO:0000313" key="3">
    <source>
        <dbReference type="Proteomes" id="UP000620670"/>
    </source>
</evidence>
<proteinExistence type="predicted"/>
<dbReference type="InterPro" id="IPR004045">
    <property type="entry name" value="Glutathione_S-Trfase_N"/>
</dbReference>